<dbReference type="Pfam" id="PF21900">
    <property type="entry name" value="DUF6920"/>
    <property type="match status" value="1"/>
</dbReference>
<keyword evidence="2" id="KW-1185">Reference proteome</keyword>
<protein>
    <submittedName>
        <fullName evidence="1">Uncharacterized protein</fullName>
    </submittedName>
</protein>
<dbReference type="KEGG" id="hhg:XM38_002570"/>
<sequence length="284" mass="31665">MLTLIVILVIILALALGIVRIYGAYRWQQGTQTLRTQLEQTRVPRAPQPVDLEALGSLPAPVEQYLHTVLQPGQPLVTAVRVQHQGHFNLGTTADRWQPFTSEQRVVIQRPGFDWDACISLLPGVPIYVHDAYVVGEGLLQVALLGCFPLLTLRGPGDLAQGELMRFLAEAAWYPTALLPGQGVQWKTVDQRCADATLTDGAVTVILRFRFTDQGLIDTVQAEARGRLVDGETIPTPWQGRFWHYEQRGPMRVPLAGEVAWLLPEGPKPYWRGCITRLTYELAD</sequence>
<dbReference type="RefSeq" id="WP_080810920.1">
    <property type="nucleotide sequence ID" value="NZ_CP021983.2"/>
</dbReference>
<reference evidence="1 2" key="1">
    <citation type="journal article" date="2016" name="Biochim. Biophys. Acta">
        <title>Characterization of red-shifted phycobilisomes isolated from the chlorophyll f-containing cyanobacterium Halomicronema hongdechloris.</title>
        <authorList>
            <person name="Li Y."/>
            <person name="Lin Y."/>
            <person name="Garvey C.J."/>
            <person name="Birch D."/>
            <person name="Corkery R.W."/>
            <person name="Loughlin P.C."/>
            <person name="Scheer H."/>
            <person name="Willows R.D."/>
            <person name="Chen M."/>
        </authorList>
    </citation>
    <scope>NUCLEOTIDE SEQUENCE [LARGE SCALE GENOMIC DNA]</scope>
    <source>
        <strain evidence="1 2">C2206</strain>
    </source>
</reference>
<accession>A0A1Z3HGA1</accession>
<dbReference type="AlphaFoldDB" id="A0A1Z3HGA1"/>
<dbReference type="OrthoDB" id="9786534at2"/>
<dbReference type="InterPro" id="IPR054213">
    <property type="entry name" value="DUF6920"/>
</dbReference>
<dbReference type="Proteomes" id="UP000191901">
    <property type="component" value="Chromosome"/>
</dbReference>
<organism evidence="1 2">
    <name type="scientific">Halomicronema hongdechloris C2206</name>
    <dbReference type="NCBI Taxonomy" id="1641165"/>
    <lineage>
        <taxon>Bacteria</taxon>
        <taxon>Bacillati</taxon>
        <taxon>Cyanobacteriota</taxon>
        <taxon>Cyanophyceae</taxon>
        <taxon>Nodosilineales</taxon>
        <taxon>Nodosilineaceae</taxon>
        <taxon>Halomicronema</taxon>
    </lineage>
</organism>
<dbReference type="EMBL" id="CP021983">
    <property type="protein sequence ID" value="ASC69330.1"/>
    <property type="molecule type" value="Genomic_DNA"/>
</dbReference>
<proteinExistence type="predicted"/>
<dbReference type="STRING" id="1641165.XM38_15675"/>
<evidence type="ECO:0000313" key="2">
    <source>
        <dbReference type="Proteomes" id="UP000191901"/>
    </source>
</evidence>
<evidence type="ECO:0000313" key="1">
    <source>
        <dbReference type="EMBL" id="ASC69330.1"/>
    </source>
</evidence>
<name>A0A1Z3HGA1_9CYAN</name>
<gene>
    <name evidence="1" type="ORF">XM38_002570</name>
</gene>